<gene>
    <name evidence="1" type="ORF">E4633_17225</name>
</gene>
<dbReference type="SUPFAM" id="SSF48452">
    <property type="entry name" value="TPR-like"/>
    <property type="match status" value="1"/>
</dbReference>
<dbReference type="AlphaFoldDB" id="A0A4S1CBK0"/>
<evidence type="ECO:0000313" key="2">
    <source>
        <dbReference type="Proteomes" id="UP000306416"/>
    </source>
</evidence>
<organism evidence="1 2">
    <name type="scientific">Geomonas terrae</name>
    <dbReference type="NCBI Taxonomy" id="2562681"/>
    <lineage>
        <taxon>Bacteria</taxon>
        <taxon>Pseudomonadati</taxon>
        <taxon>Thermodesulfobacteriota</taxon>
        <taxon>Desulfuromonadia</taxon>
        <taxon>Geobacterales</taxon>
        <taxon>Geobacteraceae</taxon>
        <taxon>Geomonas</taxon>
    </lineage>
</organism>
<sequence length="319" mass="35926">MDDIANKRIEKLTNQGLEHLEAGRYSEAIQVAMKLEEAKGPLAFYIAAEVYASSKNFRDAVSTMRRGVLKRPTFWTNWFCLGIYLGQLNKYEEALAAYEQALLCPQANADMIRLNMAFLSIASKAFQAALDYLDCLEQPSLRPGAEQARVAALEGVGRLAEAEALAEVLLKERTEGDGEYQKRVGLVAAALARIRLQKGRSKEEVRSFLMQFLEEFGCSTPVLYEIVKLEELRYSAESKYYRLAIVAKLPMDHPWYREAQAYGIVYDVVSDSEERALEMVKVFESAAGVESVDVASCKIRGDMPEEPMGVFWFSEKFFG</sequence>
<proteinExistence type="predicted"/>
<name>A0A4S1CBK0_9BACT</name>
<reference evidence="1 2" key="1">
    <citation type="submission" date="2019-04" db="EMBL/GenBank/DDBJ databases">
        <title>Geobacter oryzae sp. nov., ferric-reducing bacteria isolated from paddy soil.</title>
        <authorList>
            <person name="Xu Z."/>
            <person name="Masuda Y."/>
            <person name="Itoh H."/>
            <person name="Senoo K."/>
        </authorList>
    </citation>
    <scope>NUCLEOTIDE SEQUENCE [LARGE SCALE GENOMIC DNA]</scope>
    <source>
        <strain evidence="1 2">Red111</strain>
    </source>
</reference>
<dbReference type="InterPro" id="IPR011990">
    <property type="entry name" value="TPR-like_helical_dom_sf"/>
</dbReference>
<dbReference type="EMBL" id="SRSC01000004">
    <property type="protein sequence ID" value="TGU70738.1"/>
    <property type="molecule type" value="Genomic_DNA"/>
</dbReference>
<accession>A0A4S1CBK0</accession>
<keyword evidence="2" id="KW-1185">Reference proteome</keyword>
<dbReference type="RefSeq" id="WP_135872027.1">
    <property type="nucleotide sequence ID" value="NZ_SRSC01000004.1"/>
</dbReference>
<dbReference type="Proteomes" id="UP000306416">
    <property type="component" value="Unassembled WGS sequence"/>
</dbReference>
<protein>
    <submittedName>
        <fullName evidence="1">Uncharacterized protein</fullName>
    </submittedName>
</protein>
<comment type="caution">
    <text evidence="1">The sequence shown here is derived from an EMBL/GenBank/DDBJ whole genome shotgun (WGS) entry which is preliminary data.</text>
</comment>
<evidence type="ECO:0000313" key="1">
    <source>
        <dbReference type="EMBL" id="TGU70738.1"/>
    </source>
</evidence>
<dbReference type="Gene3D" id="1.25.40.10">
    <property type="entry name" value="Tetratricopeptide repeat domain"/>
    <property type="match status" value="1"/>
</dbReference>